<dbReference type="RefSeq" id="WP_162549401.1">
    <property type="nucleotide sequence ID" value="NZ_AP017372.2"/>
</dbReference>
<dbReference type="InterPro" id="IPR014710">
    <property type="entry name" value="RmlC-like_jellyroll"/>
</dbReference>
<dbReference type="PANTHER" id="PTHR23011">
    <property type="entry name" value="CYCLIC NUCLEOTIDE-BINDING DOMAIN CONTAINING PROTEIN"/>
    <property type="match status" value="1"/>
</dbReference>
<name>A0A0X8XAB4_HALHR</name>
<sequence>MRKIQPDQPDRVLQILDRLAFFHEFSPLERHQLAETKDITVLAEAGENIIQRGQQGKCFYILLHGRAEVLGDGDTPPCFRELGSGDVFGEIGFLADIARTAHVRCTERSILFRFSRPALDVQPIGIREKIKDQLLANLARRLEELNSRLEGNPLEQNAP</sequence>
<reference evidence="2" key="1">
    <citation type="submission" date="2016-02" db="EMBL/GenBank/DDBJ databases">
        <title>Halorhodospira halochloris DSM-1059 complete genome, version 2.</title>
        <authorList>
            <person name="Tsukatani Y."/>
        </authorList>
    </citation>
    <scope>NUCLEOTIDE SEQUENCE</scope>
    <source>
        <strain evidence="2">DSM 1059</strain>
    </source>
</reference>
<dbReference type="KEGG" id="hhk:HH1059_12480"/>
<dbReference type="PROSITE" id="PS00888">
    <property type="entry name" value="CNMP_BINDING_1"/>
    <property type="match status" value="1"/>
</dbReference>
<keyword evidence="3" id="KW-1185">Reference proteome</keyword>
<dbReference type="Proteomes" id="UP000218890">
    <property type="component" value="Chromosome"/>
</dbReference>
<dbReference type="SMART" id="SM00100">
    <property type="entry name" value="cNMP"/>
    <property type="match status" value="1"/>
</dbReference>
<proteinExistence type="predicted"/>
<dbReference type="Gene3D" id="2.60.120.10">
    <property type="entry name" value="Jelly Rolls"/>
    <property type="match status" value="1"/>
</dbReference>
<dbReference type="InterPro" id="IPR018488">
    <property type="entry name" value="cNMP-bd_CS"/>
</dbReference>
<accession>A0A0X8XAB4</accession>
<protein>
    <submittedName>
        <fullName evidence="2">Potassium efflux system KefA protein</fullName>
    </submittedName>
</protein>
<dbReference type="InterPro" id="IPR018490">
    <property type="entry name" value="cNMP-bd_dom_sf"/>
</dbReference>
<dbReference type="PANTHER" id="PTHR23011:SF28">
    <property type="entry name" value="CYCLIC NUCLEOTIDE-BINDING DOMAIN CONTAINING PROTEIN"/>
    <property type="match status" value="1"/>
</dbReference>
<dbReference type="PROSITE" id="PS50042">
    <property type="entry name" value="CNMP_BINDING_3"/>
    <property type="match status" value="1"/>
</dbReference>
<organism evidence="2 3">
    <name type="scientific">Halorhodospira halochloris</name>
    <name type="common">Ectothiorhodospira halochloris</name>
    <dbReference type="NCBI Taxonomy" id="1052"/>
    <lineage>
        <taxon>Bacteria</taxon>
        <taxon>Pseudomonadati</taxon>
        <taxon>Pseudomonadota</taxon>
        <taxon>Gammaproteobacteria</taxon>
        <taxon>Chromatiales</taxon>
        <taxon>Ectothiorhodospiraceae</taxon>
        <taxon>Halorhodospira</taxon>
    </lineage>
</organism>
<evidence type="ECO:0000259" key="1">
    <source>
        <dbReference type="PROSITE" id="PS50042"/>
    </source>
</evidence>
<dbReference type="SUPFAM" id="SSF51206">
    <property type="entry name" value="cAMP-binding domain-like"/>
    <property type="match status" value="1"/>
</dbReference>
<feature type="domain" description="Cyclic nucleotide-binding" evidence="1">
    <location>
        <begin position="21"/>
        <end position="119"/>
    </location>
</feature>
<dbReference type="InterPro" id="IPR000595">
    <property type="entry name" value="cNMP-bd_dom"/>
</dbReference>
<evidence type="ECO:0000313" key="2">
    <source>
        <dbReference type="EMBL" id="BAU57947.1"/>
    </source>
</evidence>
<dbReference type="Pfam" id="PF00027">
    <property type="entry name" value="cNMP_binding"/>
    <property type="match status" value="1"/>
</dbReference>
<evidence type="ECO:0000313" key="3">
    <source>
        <dbReference type="Proteomes" id="UP000218890"/>
    </source>
</evidence>
<gene>
    <name evidence="2" type="ORF">HH1059_12480</name>
</gene>
<dbReference type="CDD" id="cd00038">
    <property type="entry name" value="CAP_ED"/>
    <property type="match status" value="1"/>
</dbReference>
<dbReference type="AlphaFoldDB" id="A0A0X8XAB4"/>
<dbReference type="EMBL" id="AP017372">
    <property type="protein sequence ID" value="BAU57947.1"/>
    <property type="molecule type" value="Genomic_DNA"/>
</dbReference>